<gene>
    <name evidence="2" type="ORF">H8S23_09320</name>
</gene>
<evidence type="ECO:0000313" key="2">
    <source>
        <dbReference type="EMBL" id="MBC5581706.1"/>
    </source>
</evidence>
<sequence>MKSLGKFVTGAALLKGAQMLPAAAGAVAVFGKTMERKFKKAQQKKKGEITMKKSTLVALLVFLSAVAGALAAAYFYLVKREKELDEYEQMLFSEDYDEDGCAGCEAGAAPEQDAAEE</sequence>
<evidence type="ECO:0000256" key="1">
    <source>
        <dbReference type="SAM" id="Phobius"/>
    </source>
</evidence>
<accession>A0A923KWB3</accession>
<dbReference type="RefSeq" id="WP_186888071.1">
    <property type="nucleotide sequence ID" value="NZ_JACONZ010000003.1"/>
</dbReference>
<dbReference type="Proteomes" id="UP000659630">
    <property type="component" value="Unassembled WGS sequence"/>
</dbReference>
<organism evidence="2 3">
    <name type="scientific">Anaerofilum hominis</name>
    <dbReference type="NCBI Taxonomy" id="2763016"/>
    <lineage>
        <taxon>Bacteria</taxon>
        <taxon>Bacillati</taxon>
        <taxon>Bacillota</taxon>
        <taxon>Clostridia</taxon>
        <taxon>Eubacteriales</taxon>
        <taxon>Oscillospiraceae</taxon>
        <taxon>Anaerofilum</taxon>
    </lineage>
</organism>
<name>A0A923KWB3_9FIRM</name>
<feature type="transmembrane region" description="Helical" evidence="1">
    <location>
        <begin position="12"/>
        <end position="34"/>
    </location>
</feature>
<dbReference type="AlphaFoldDB" id="A0A923KWB3"/>
<comment type="caution">
    <text evidence="2">The sequence shown here is derived from an EMBL/GenBank/DDBJ whole genome shotgun (WGS) entry which is preliminary data.</text>
</comment>
<keyword evidence="1" id="KW-0812">Transmembrane</keyword>
<evidence type="ECO:0000313" key="3">
    <source>
        <dbReference type="Proteomes" id="UP000659630"/>
    </source>
</evidence>
<dbReference type="EMBL" id="JACONZ010000003">
    <property type="protein sequence ID" value="MBC5581706.1"/>
    <property type="molecule type" value="Genomic_DNA"/>
</dbReference>
<protein>
    <submittedName>
        <fullName evidence="2">Uncharacterized protein</fullName>
    </submittedName>
</protein>
<keyword evidence="1" id="KW-1133">Transmembrane helix</keyword>
<keyword evidence="3" id="KW-1185">Reference proteome</keyword>
<keyword evidence="1" id="KW-0472">Membrane</keyword>
<feature type="transmembrane region" description="Helical" evidence="1">
    <location>
        <begin position="55"/>
        <end position="77"/>
    </location>
</feature>
<proteinExistence type="predicted"/>
<reference evidence="2" key="1">
    <citation type="submission" date="2020-08" db="EMBL/GenBank/DDBJ databases">
        <title>Genome public.</title>
        <authorList>
            <person name="Liu C."/>
            <person name="Sun Q."/>
        </authorList>
    </citation>
    <scope>NUCLEOTIDE SEQUENCE</scope>
    <source>
        <strain evidence="2">BX8</strain>
    </source>
</reference>